<evidence type="ECO:0000256" key="7">
    <source>
        <dbReference type="ARBA" id="ARBA00022857"/>
    </source>
</evidence>
<keyword evidence="10 14" id="KW-0275">Fatty acid biosynthesis</keyword>
<feature type="binding site" evidence="13">
    <location>
        <position position="187"/>
    </location>
    <ligand>
        <name>NADP(+)</name>
        <dbReference type="ChEBI" id="CHEBI:58349"/>
    </ligand>
</feature>
<dbReference type="InterPro" id="IPR050259">
    <property type="entry name" value="SDR"/>
</dbReference>
<dbReference type="PRINTS" id="PR00081">
    <property type="entry name" value="GDHRDH"/>
</dbReference>
<dbReference type="NCBIfam" id="TIGR01830">
    <property type="entry name" value="3oxo_ACP_reduc"/>
    <property type="match status" value="1"/>
</dbReference>
<dbReference type="NCBIfam" id="NF047420">
    <property type="entry name" value="EF_P_mod_YmfI"/>
    <property type="match status" value="1"/>
</dbReference>
<dbReference type="AlphaFoldDB" id="A0A419V5Z7"/>
<dbReference type="CDD" id="cd05333">
    <property type="entry name" value="BKR_SDR_c"/>
    <property type="match status" value="1"/>
</dbReference>
<evidence type="ECO:0000256" key="14">
    <source>
        <dbReference type="RuleBase" id="RU366074"/>
    </source>
</evidence>
<feature type="active site" description="Proton acceptor" evidence="12">
    <location>
        <position position="154"/>
    </location>
</feature>
<evidence type="ECO:0000256" key="13">
    <source>
        <dbReference type="PIRSR" id="PIRSR611284-2"/>
    </source>
</evidence>
<keyword evidence="6 14" id="KW-0276">Fatty acid metabolism</keyword>
<feature type="binding site" evidence="13">
    <location>
        <position position="89"/>
    </location>
    <ligand>
        <name>NADP(+)</name>
        <dbReference type="ChEBI" id="CHEBI:58349"/>
    </ligand>
</feature>
<comment type="catalytic activity">
    <reaction evidence="11 14">
        <text>a (3R)-hydroxyacyl-[ACP] + NADP(+) = a 3-oxoacyl-[ACP] + NADPH + H(+)</text>
        <dbReference type="Rhea" id="RHEA:17397"/>
        <dbReference type="Rhea" id="RHEA-COMP:9916"/>
        <dbReference type="Rhea" id="RHEA-COMP:9945"/>
        <dbReference type="ChEBI" id="CHEBI:15378"/>
        <dbReference type="ChEBI" id="CHEBI:57783"/>
        <dbReference type="ChEBI" id="CHEBI:58349"/>
        <dbReference type="ChEBI" id="CHEBI:78776"/>
        <dbReference type="ChEBI" id="CHEBI:78827"/>
        <dbReference type="EC" id="1.1.1.100"/>
    </reaction>
</comment>
<dbReference type="InterPro" id="IPR002347">
    <property type="entry name" value="SDR_fam"/>
</dbReference>
<evidence type="ECO:0000256" key="6">
    <source>
        <dbReference type="ARBA" id="ARBA00022832"/>
    </source>
</evidence>
<dbReference type="InterPro" id="IPR057326">
    <property type="entry name" value="KR_dom"/>
</dbReference>
<evidence type="ECO:0000256" key="5">
    <source>
        <dbReference type="ARBA" id="ARBA00022516"/>
    </source>
</evidence>
<dbReference type="PANTHER" id="PTHR42879">
    <property type="entry name" value="3-OXOACYL-(ACYL-CARRIER-PROTEIN) REDUCTASE"/>
    <property type="match status" value="1"/>
</dbReference>
<evidence type="ECO:0000313" key="16">
    <source>
        <dbReference type="EMBL" id="RKD75404.1"/>
    </source>
</evidence>
<dbReference type="PANTHER" id="PTHR42879:SF2">
    <property type="entry name" value="3-OXOACYL-[ACYL-CARRIER-PROTEIN] REDUCTASE FABG"/>
    <property type="match status" value="1"/>
</dbReference>
<dbReference type="PROSITE" id="PS00061">
    <property type="entry name" value="ADH_SHORT"/>
    <property type="match status" value="1"/>
</dbReference>
<dbReference type="RefSeq" id="WP_120192285.1">
    <property type="nucleotide sequence ID" value="NZ_RAPK01000007.1"/>
</dbReference>
<evidence type="ECO:0000313" key="17">
    <source>
        <dbReference type="Proteomes" id="UP000285120"/>
    </source>
</evidence>
<proteinExistence type="inferred from homology"/>
<dbReference type="NCBIfam" id="NF005559">
    <property type="entry name" value="PRK07231.1"/>
    <property type="match status" value="1"/>
</dbReference>
<feature type="binding site" evidence="13">
    <location>
        <begin position="154"/>
        <end position="158"/>
    </location>
    <ligand>
        <name>NADP(+)</name>
        <dbReference type="ChEBI" id="CHEBI:58349"/>
    </ligand>
</feature>
<organism evidence="16 17">
    <name type="scientific">Sinobaca qinghaiensis</name>
    <dbReference type="NCBI Taxonomy" id="342944"/>
    <lineage>
        <taxon>Bacteria</taxon>
        <taxon>Bacillati</taxon>
        <taxon>Bacillota</taxon>
        <taxon>Bacilli</taxon>
        <taxon>Bacillales</taxon>
        <taxon>Sporolactobacillaceae</taxon>
        <taxon>Sinobaca</taxon>
    </lineage>
</organism>
<protein>
    <recommendedName>
        <fullName evidence="14">3-oxoacyl-[acyl-carrier-protein] reductase</fullName>
        <ecNumber evidence="14">1.1.1.100</ecNumber>
    </recommendedName>
</protein>
<comment type="pathway">
    <text evidence="2 14">Lipid metabolism; fatty acid biosynthesis.</text>
</comment>
<evidence type="ECO:0000256" key="9">
    <source>
        <dbReference type="ARBA" id="ARBA00023098"/>
    </source>
</evidence>
<dbReference type="GO" id="GO:0051287">
    <property type="term" value="F:NAD binding"/>
    <property type="evidence" value="ECO:0007669"/>
    <property type="project" value="UniProtKB-UniRule"/>
</dbReference>
<dbReference type="InterPro" id="IPR020904">
    <property type="entry name" value="Sc_DH/Rdtase_CS"/>
</dbReference>
<feature type="binding site" evidence="13">
    <location>
        <begin position="11"/>
        <end position="14"/>
    </location>
    <ligand>
        <name>NADP(+)</name>
        <dbReference type="ChEBI" id="CHEBI:58349"/>
    </ligand>
</feature>
<dbReference type="InterPro" id="IPR011284">
    <property type="entry name" value="3oxo_ACP_reduc"/>
</dbReference>
<reference evidence="16 17" key="1">
    <citation type="submission" date="2018-09" db="EMBL/GenBank/DDBJ databases">
        <title>Genomic Encyclopedia of Archaeal and Bacterial Type Strains, Phase II (KMG-II): from individual species to whole genera.</title>
        <authorList>
            <person name="Goeker M."/>
        </authorList>
    </citation>
    <scope>NUCLEOTIDE SEQUENCE [LARGE SCALE GENOMIC DNA]</scope>
    <source>
        <strain evidence="16 17">DSM 17008</strain>
    </source>
</reference>
<keyword evidence="17" id="KW-1185">Reference proteome</keyword>
<evidence type="ECO:0000256" key="2">
    <source>
        <dbReference type="ARBA" id="ARBA00005194"/>
    </source>
</evidence>
<name>A0A419V5Z7_9BACL</name>
<dbReference type="EC" id="1.1.1.100" evidence="14"/>
<evidence type="ECO:0000256" key="1">
    <source>
        <dbReference type="ARBA" id="ARBA00002607"/>
    </source>
</evidence>
<evidence type="ECO:0000259" key="15">
    <source>
        <dbReference type="SMART" id="SM00822"/>
    </source>
</evidence>
<comment type="caution">
    <text evidence="16">The sequence shown here is derived from an EMBL/GenBank/DDBJ whole genome shotgun (WGS) entry which is preliminary data.</text>
</comment>
<dbReference type="InterPro" id="IPR036291">
    <property type="entry name" value="NAD(P)-bd_dom_sf"/>
</dbReference>
<evidence type="ECO:0000256" key="4">
    <source>
        <dbReference type="ARBA" id="ARBA00011881"/>
    </source>
</evidence>
<keyword evidence="5 14" id="KW-0444">Lipid biosynthesis</keyword>
<evidence type="ECO:0000256" key="11">
    <source>
        <dbReference type="ARBA" id="ARBA00048508"/>
    </source>
</evidence>
<dbReference type="UniPathway" id="UPA00094"/>
<comment type="subunit">
    <text evidence="4 14">Homotetramer.</text>
</comment>
<dbReference type="NCBIfam" id="NF009466">
    <property type="entry name" value="PRK12826.1-2"/>
    <property type="match status" value="1"/>
</dbReference>
<dbReference type="OrthoDB" id="9803333at2"/>
<keyword evidence="9 14" id="KW-0443">Lipid metabolism</keyword>
<comment type="function">
    <text evidence="1 14">Catalyzes the NADPH-dependent reduction of beta-ketoacyl-ACP substrates to beta-hydroxyacyl-ACP products, the first reductive step in the elongation cycle of fatty acid biosynthesis.</text>
</comment>
<comment type="similarity">
    <text evidence="3 14">Belongs to the short-chain dehydrogenases/reductases (SDR) family.</text>
</comment>
<dbReference type="GO" id="GO:0004316">
    <property type="term" value="F:3-oxoacyl-[acyl-carrier-protein] reductase (NADPH) activity"/>
    <property type="evidence" value="ECO:0007669"/>
    <property type="project" value="UniProtKB-UniRule"/>
</dbReference>
<dbReference type="PRINTS" id="PR00080">
    <property type="entry name" value="SDRFAMILY"/>
</dbReference>
<accession>A0A419V5Z7</accession>
<sequence length="246" mass="26132">MLKGQSALVTGGSRGIGKAIAVELAKQGVNVAVNYSGNREKAEEVANSCRKYDVEAFTWKADISKEEEVKTMLKEVTSAFGGLDILVNNAGITRDNLMMRMKEDDWDDVMNINLKGVFFCSKAAARTMSKQRSGKIINIASVVGLTGNPGQANYTAAKAGVIGLTKTMAKEFASRNIQVNAVAPGFIATDMTEQMSEEARDAVLSQIPASHLGKPDDVAHAVTFLASSSAGYITGQTINVDGGMVM</sequence>
<dbReference type="SUPFAM" id="SSF51735">
    <property type="entry name" value="NAD(P)-binding Rossmann-fold domains"/>
    <property type="match status" value="1"/>
</dbReference>
<keyword evidence="8 14" id="KW-0560">Oxidoreductase</keyword>
<dbReference type="GO" id="GO:0006633">
    <property type="term" value="P:fatty acid biosynthetic process"/>
    <property type="evidence" value="ECO:0007669"/>
    <property type="project" value="UniProtKB-UniPathway"/>
</dbReference>
<evidence type="ECO:0000256" key="10">
    <source>
        <dbReference type="ARBA" id="ARBA00023160"/>
    </source>
</evidence>
<evidence type="ECO:0000256" key="12">
    <source>
        <dbReference type="PIRSR" id="PIRSR611284-1"/>
    </source>
</evidence>
<dbReference type="EMBL" id="RAPK01000007">
    <property type="protein sequence ID" value="RKD75404.1"/>
    <property type="molecule type" value="Genomic_DNA"/>
</dbReference>
<dbReference type="FunFam" id="3.40.50.720:FF:000037">
    <property type="entry name" value="3-oxoacyl-[acyl-carrier-protein] reductase FabG"/>
    <property type="match status" value="1"/>
</dbReference>
<evidence type="ECO:0000256" key="8">
    <source>
        <dbReference type="ARBA" id="ARBA00023002"/>
    </source>
</evidence>
<dbReference type="Proteomes" id="UP000285120">
    <property type="component" value="Unassembled WGS sequence"/>
</dbReference>
<dbReference type="Pfam" id="PF13561">
    <property type="entry name" value="adh_short_C2"/>
    <property type="match status" value="1"/>
</dbReference>
<feature type="domain" description="Ketoreductase" evidence="15">
    <location>
        <begin position="5"/>
        <end position="190"/>
    </location>
</feature>
<dbReference type="Gene3D" id="3.40.50.720">
    <property type="entry name" value="NAD(P)-binding Rossmann-like Domain"/>
    <property type="match status" value="1"/>
</dbReference>
<keyword evidence="7 13" id="KW-0521">NADP</keyword>
<gene>
    <name evidence="16" type="ORF">ATL39_1103</name>
</gene>
<evidence type="ECO:0000256" key="3">
    <source>
        <dbReference type="ARBA" id="ARBA00006484"/>
    </source>
</evidence>
<dbReference type="SMART" id="SM00822">
    <property type="entry name" value="PKS_KR"/>
    <property type="match status" value="1"/>
</dbReference>